<dbReference type="InterPro" id="IPR011335">
    <property type="entry name" value="Restrct_endonuc-II-like"/>
</dbReference>
<organism evidence="2 3">
    <name type="scientific">Endozoicomonas euniceicola</name>
    <dbReference type="NCBI Taxonomy" id="1234143"/>
    <lineage>
        <taxon>Bacteria</taxon>
        <taxon>Pseudomonadati</taxon>
        <taxon>Pseudomonadota</taxon>
        <taxon>Gammaproteobacteria</taxon>
        <taxon>Oceanospirillales</taxon>
        <taxon>Endozoicomonadaceae</taxon>
        <taxon>Endozoicomonas</taxon>
    </lineage>
</organism>
<reference evidence="2" key="1">
    <citation type="submission" date="2022-10" db="EMBL/GenBank/DDBJ databases">
        <title>Completed Genome Sequence of two octocoral isolated bacterium, Endozoicomonas euniceicola EF212T and Endozoicomonas gorgoniicola PS125T.</title>
        <authorList>
            <person name="Chiou Y.-J."/>
            <person name="Chen Y.-H."/>
        </authorList>
    </citation>
    <scope>NUCLEOTIDE SEQUENCE</scope>
    <source>
        <strain evidence="2">EF212</strain>
    </source>
</reference>
<evidence type="ECO:0000313" key="2">
    <source>
        <dbReference type="EMBL" id="UYM14459.1"/>
    </source>
</evidence>
<accession>A0ABY6GNY7</accession>
<dbReference type="InterPro" id="IPR011856">
    <property type="entry name" value="tRNA_endonuc-like_dom_sf"/>
</dbReference>
<dbReference type="InterPro" id="IPR007560">
    <property type="entry name" value="Restrct_endonuc_IV_Mrr"/>
</dbReference>
<proteinExistence type="predicted"/>
<dbReference type="GO" id="GO:0004519">
    <property type="term" value="F:endonuclease activity"/>
    <property type="evidence" value="ECO:0007669"/>
    <property type="project" value="UniProtKB-KW"/>
</dbReference>
<name>A0ABY6GNY7_9GAMM</name>
<feature type="domain" description="Restriction endonuclease type IV Mrr" evidence="1">
    <location>
        <begin position="25"/>
        <end position="132"/>
    </location>
</feature>
<protein>
    <submittedName>
        <fullName evidence="2">Restriction endonuclease</fullName>
    </submittedName>
</protein>
<dbReference type="SUPFAM" id="SSF52980">
    <property type="entry name" value="Restriction endonuclease-like"/>
    <property type="match status" value="1"/>
</dbReference>
<evidence type="ECO:0000313" key="3">
    <source>
        <dbReference type="Proteomes" id="UP001163255"/>
    </source>
</evidence>
<sequence>MGVLEESLVQQLLDTSASYKRDVMEDRIRDLLGAEPFKDITGLPPRRGKTDGGIDGILYTSIYCDTVELGDKTALNIKVRKSDFTREQLGGFLLDMDREGINVGLIITAAYLSPDAKAEFNRKNAQGNVRLFHIRLSEILSSRNLPNIFINGKDVFSVLSENIRELITS</sequence>
<dbReference type="EMBL" id="CP103300">
    <property type="protein sequence ID" value="UYM14459.1"/>
    <property type="molecule type" value="Genomic_DNA"/>
</dbReference>
<keyword evidence="2" id="KW-0378">Hydrolase</keyword>
<dbReference type="RefSeq" id="WP_262595952.1">
    <property type="nucleotide sequence ID" value="NZ_CP103300.1"/>
</dbReference>
<keyword evidence="2" id="KW-0255">Endonuclease</keyword>
<gene>
    <name evidence="2" type="ORF">NX720_16360</name>
</gene>
<keyword evidence="2" id="KW-0540">Nuclease</keyword>
<dbReference type="Gene3D" id="3.40.1350.10">
    <property type="match status" value="1"/>
</dbReference>
<dbReference type="Proteomes" id="UP001163255">
    <property type="component" value="Chromosome"/>
</dbReference>
<evidence type="ECO:0000259" key="1">
    <source>
        <dbReference type="Pfam" id="PF04471"/>
    </source>
</evidence>
<keyword evidence="3" id="KW-1185">Reference proteome</keyword>
<dbReference type="Pfam" id="PF04471">
    <property type="entry name" value="Mrr_cat"/>
    <property type="match status" value="1"/>
</dbReference>